<dbReference type="RefSeq" id="WP_267150373.1">
    <property type="nucleotide sequence ID" value="NZ_JAPMLT010000001.1"/>
</dbReference>
<feature type="domain" description="HTH tetR-type" evidence="3">
    <location>
        <begin position="18"/>
        <end position="78"/>
    </location>
</feature>
<evidence type="ECO:0000259" key="3">
    <source>
        <dbReference type="PROSITE" id="PS50977"/>
    </source>
</evidence>
<evidence type="ECO:0000256" key="1">
    <source>
        <dbReference type="ARBA" id="ARBA00023125"/>
    </source>
</evidence>
<gene>
    <name evidence="4" type="ORF">OS242_04165</name>
</gene>
<name>A0ABT3WWY6_9BACL</name>
<dbReference type="Proteomes" id="UP001208017">
    <property type="component" value="Unassembled WGS sequence"/>
</dbReference>
<keyword evidence="5" id="KW-1185">Reference proteome</keyword>
<accession>A0ABT3WWY6</accession>
<dbReference type="PANTHER" id="PTHR43479:SF11">
    <property type="entry name" value="ACREF_ENVCD OPERON REPRESSOR-RELATED"/>
    <property type="match status" value="1"/>
</dbReference>
<feature type="DNA-binding region" description="H-T-H motif" evidence="2">
    <location>
        <begin position="41"/>
        <end position="60"/>
    </location>
</feature>
<sequence>MSEKQLFKEEKHESRQSKQSKRFLLTALLQLLETKPYREISISEITERAGVARQTFYRNFKTKDDLITHHLEHIIAKFWETVMLDAEAGIQPTQFATGIRYWRGPDGAAIRKITNPEIGALIVRTFHRYLLGYFAEKRPLSDPVKVLERRYALKFLAGGLYIMLYDWASHDMPLPAEELAVFTHQISRSVREML</sequence>
<organism evidence="4 5">
    <name type="scientific">Tumebacillus lacus</name>
    <dbReference type="NCBI Taxonomy" id="2995335"/>
    <lineage>
        <taxon>Bacteria</taxon>
        <taxon>Bacillati</taxon>
        <taxon>Bacillota</taxon>
        <taxon>Bacilli</taxon>
        <taxon>Bacillales</taxon>
        <taxon>Alicyclobacillaceae</taxon>
        <taxon>Tumebacillus</taxon>
    </lineage>
</organism>
<dbReference type="InterPro" id="IPR050624">
    <property type="entry name" value="HTH-type_Tx_Regulator"/>
</dbReference>
<dbReference type="EMBL" id="JAPMLT010000001">
    <property type="protein sequence ID" value="MCX7569154.1"/>
    <property type="molecule type" value="Genomic_DNA"/>
</dbReference>
<dbReference type="InterPro" id="IPR001647">
    <property type="entry name" value="HTH_TetR"/>
</dbReference>
<keyword evidence="1 2" id="KW-0238">DNA-binding</keyword>
<proteinExistence type="predicted"/>
<protein>
    <submittedName>
        <fullName evidence="4">TetR/AcrR family transcriptional regulator</fullName>
    </submittedName>
</protein>
<reference evidence="4 5" key="1">
    <citation type="submission" date="2022-11" db="EMBL/GenBank/DDBJ databases">
        <title>Study of microbial diversity in lake waters.</title>
        <authorList>
            <person name="Zhang J."/>
        </authorList>
    </citation>
    <scope>NUCLEOTIDE SEQUENCE [LARGE SCALE GENOMIC DNA]</scope>
    <source>
        <strain evidence="4 5">DT12</strain>
    </source>
</reference>
<evidence type="ECO:0000256" key="2">
    <source>
        <dbReference type="PROSITE-ProRule" id="PRU00335"/>
    </source>
</evidence>
<comment type="caution">
    <text evidence="4">The sequence shown here is derived from an EMBL/GenBank/DDBJ whole genome shotgun (WGS) entry which is preliminary data.</text>
</comment>
<dbReference type="PROSITE" id="PS50977">
    <property type="entry name" value="HTH_TETR_2"/>
    <property type="match status" value="1"/>
</dbReference>
<evidence type="ECO:0000313" key="4">
    <source>
        <dbReference type="EMBL" id="MCX7569154.1"/>
    </source>
</evidence>
<dbReference type="PANTHER" id="PTHR43479">
    <property type="entry name" value="ACREF/ENVCD OPERON REPRESSOR-RELATED"/>
    <property type="match status" value="1"/>
</dbReference>
<dbReference type="Pfam" id="PF00440">
    <property type="entry name" value="TetR_N"/>
    <property type="match status" value="1"/>
</dbReference>
<dbReference type="SUPFAM" id="SSF46689">
    <property type="entry name" value="Homeodomain-like"/>
    <property type="match status" value="1"/>
</dbReference>
<dbReference type="Gene3D" id="1.10.357.10">
    <property type="entry name" value="Tetracycline Repressor, domain 2"/>
    <property type="match status" value="1"/>
</dbReference>
<dbReference type="InterPro" id="IPR009057">
    <property type="entry name" value="Homeodomain-like_sf"/>
</dbReference>
<evidence type="ECO:0000313" key="5">
    <source>
        <dbReference type="Proteomes" id="UP001208017"/>
    </source>
</evidence>
<dbReference type="PRINTS" id="PR00455">
    <property type="entry name" value="HTHTETR"/>
</dbReference>